<organism evidence="4">
    <name type="scientific">freshwater metagenome</name>
    <dbReference type="NCBI Taxonomy" id="449393"/>
    <lineage>
        <taxon>unclassified sequences</taxon>
        <taxon>metagenomes</taxon>
        <taxon>ecological metagenomes</taxon>
    </lineage>
</organism>
<proteinExistence type="predicted"/>
<dbReference type="InterPro" id="IPR051920">
    <property type="entry name" value="MPT_Adenylyltrnsfr/MoaC-Rel"/>
</dbReference>
<dbReference type="SMART" id="SM00852">
    <property type="entry name" value="MoCF_biosynth"/>
    <property type="match status" value="1"/>
</dbReference>
<dbReference type="InterPro" id="IPR001453">
    <property type="entry name" value="MoaB/Mog_dom"/>
</dbReference>
<dbReference type="CDD" id="cd00886">
    <property type="entry name" value="MogA_MoaB"/>
    <property type="match status" value="1"/>
</dbReference>
<dbReference type="EMBL" id="CAESAN010000001">
    <property type="protein sequence ID" value="CAB4333638.1"/>
    <property type="molecule type" value="Genomic_DNA"/>
</dbReference>
<dbReference type="PANTHER" id="PTHR43764:SF1">
    <property type="entry name" value="MOLYBDOPTERIN MOLYBDOTRANSFERASE"/>
    <property type="match status" value="1"/>
</dbReference>
<evidence type="ECO:0000256" key="1">
    <source>
        <dbReference type="ARBA" id="ARBA00005046"/>
    </source>
</evidence>
<keyword evidence="2" id="KW-0501">Molybdenum cofactor biosynthesis</keyword>
<dbReference type="InterPro" id="IPR036425">
    <property type="entry name" value="MoaB/Mog-like_dom_sf"/>
</dbReference>
<reference evidence="4" key="1">
    <citation type="submission" date="2020-05" db="EMBL/GenBank/DDBJ databases">
        <authorList>
            <person name="Chiriac C."/>
            <person name="Salcher M."/>
            <person name="Ghai R."/>
            <person name="Kavagutti S V."/>
        </authorList>
    </citation>
    <scope>NUCLEOTIDE SEQUENCE</scope>
</reference>
<dbReference type="Gene3D" id="3.40.980.10">
    <property type="entry name" value="MoaB/Mog-like domain"/>
    <property type="match status" value="1"/>
</dbReference>
<dbReference type="PANTHER" id="PTHR43764">
    <property type="entry name" value="MOLYBDENUM COFACTOR BIOSYNTHESIS"/>
    <property type="match status" value="1"/>
</dbReference>
<gene>
    <name evidence="4" type="ORF">UFOPK3547_00012</name>
</gene>
<dbReference type="SUPFAM" id="SSF53218">
    <property type="entry name" value="Molybdenum cofactor biosynthesis proteins"/>
    <property type="match status" value="1"/>
</dbReference>
<name>A0A6J5YX50_9ZZZZ</name>
<dbReference type="Pfam" id="PF00994">
    <property type="entry name" value="MoCF_biosynth"/>
    <property type="match status" value="1"/>
</dbReference>
<dbReference type="GO" id="GO:0006777">
    <property type="term" value="P:Mo-molybdopterin cofactor biosynthetic process"/>
    <property type="evidence" value="ECO:0007669"/>
    <property type="project" value="UniProtKB-KW"/>
</dbReference>
<dbReference type="NCBIfam" id="TIGR00177">
    <property type="entry name" value="molyb_syn"/>
    <property type="match status" value="1"/>
</dbReference>
<evidence type="ECO:0000259" key="3">
    <source>
        <dbReference type="SMART" id="SM00852"/>
    </source>
</evidence>
<comment type="pathway">
    <text evidence="1">Cofactor biosynthesis; molybdopterin biosynthesis.</text>
</comment>
<dbReference type="AlphaFoldDB" id="A0A6J5YX50"/>
<evidence type="ECO:0000256" key="2">
    <source>
        <dbReference type="ARBA" id="ARBA00023150"/>
    </source>
</evidence>
<protein>
    <submittedName>
        <fullName evidence="4">Unannotated protein</fullName>
    </submittedName>
</protein>
<feature type="domain" description="MoaB/Mog" evidence="3">
    <location>
        <begin position="4"/>
        <end position="147"/>
    </location>
</feature>
<sequence>MRTAILTISSSLAGGDGEDLSGPALAAAATDAGCEVELREVMADDQPAIEARLRELVAEGFEIVLTSGGTGLTPDDVTPEASEAVIERPVPGIAEAMRAASMQFTPAAAISRATSGVAGRTLIVNMPGNPKAIGEVFPVLAPILGHAVRHISRQGGRSDGEH</sequence>
<accession>A0A6J5YX50</accession>
<evidence type="ECO:0000313" key="4">
    <source>
        <dbReference type="EMBL" id="CAB4333638.1"/>
    </source>
</evidence>